<evidence type="ECO:0000313" key="6">
    <source>
        <dbReference type="EMBL" id="EFM82706.1"/>
    </source>
</evidence>
<dbReference type="InterPro" id="IPR047057">
    <property type="entry name" value="MerR_fam"/>
</dbReference>
<dbReference type="Pfam" id="PF07739">
    <property type="entry name" value="TipAS"/>
    <property type="match status" value="1"/>
</dbReference>
<accession>A0A125W691</accession>
<evidence type="ECO:0000256" key="4">
    <source>
        <dbReference type="ARBA" id="ARBA00023163"/>
    </source>
</evidence>
<dbReference type="GeneID" id="60893995"/>
<dbReference type="SUPFAM" id="SSF89082">
    <property type="entry name" value="Antibiotic binding domain of TipA-like multidrug resistance regulators"/>
    <property type="match status" value="1"/>
</dbReference>
<dbReference type="RefSeq" id="WP_002357431.1">
    <property type="nucleotide sequence ID" value="NZ_GL454455.1"/>
</dbReference>
<evidence type="ECO:0000259" key="5">
    <source>
        <dbReference type="PROSITE" id="PS50937"/>
    </source>
</evidence>
<sequence>MMEYTIKKMASLSGVSARTLRYYDEIGLLQPARINSSGYRIYGQAEVNRLQQILFYRELDLKLDEIKEILEQPDFNVEQALYEHQQKLLEKRNEIDRLLASVQQTLHHYKGEINMSDQQKFEAFKQQKVQENEEKYGKEIREKYGNETIEQANKKYLNLTEKDMQAMQNVEKDLFSKLAMYQKSPKLTSQLAQEIFQLHKDWLMYSWSSYSPEAHKGLGLMYVGDERFTSYYEQHGAGFAEALNAIIQNYA</sequence>
<reference evidence="6 7" key="1">
    <citation type="submission" date="2010-07" db="EMBL/GenBank/DDBJ databases">
        <authorList>
            <person name="Sid Ahmed O."/>
        </authorList>
    </citation>
    <scope>NUCLEOTIDE SEQUENCE [LARGE SCALE GENOMIC DNA]</scope>
    <source>
        <strain evidence="6 7">TX4248</strain>
    </source>
</reference>
<dbReference type="EMBL" id="AEBR01000054">
    <property type="protein sequence ID" value="EFM82706.1"/>
    <property type="molecule type" value="Genomic_DNA"/>
</dbReference>
<evidence type="ECO:0000256" key="1">
    <source>
        <dbReference type="ARBA" id="ARBA00023015"/>
    </source>
</evidence>
<keyword evidence="1" id="KW-0805">Transcription regulation</keyword>
<dbReference type="InterPro" id="IPR009061">
    <property type="entry name" value="DNA-bd_dom_put_sf"/>
</dbReference>
<dbReference type="SUPFAM" id="SSF46955">
    <property type="entry name" value="Putative DNA-binding domain"/>
    <property type="match status" value="1"/>
</dbReference>
<dbReference type="PRINTS" id="PR00040">
    <property type="entry name" value="HTHMERR"/>
</dbReference>
<comment type="caution">
    <text evidence="6">The sequence shown here is derived from an EMBL/GenBank/DDBJ whole genome shotgun (WGS) entry which is preliminary data.</text>
</comment>
<dbReference type="Pfam" id="PF13411">
    <property type="entry name" value="MerR_1"/>
    <property type="match status" value="1"/>
</dbReference>
<dbReference type="CDD" id="cd01106">
    <property type="entry name" value="HTH_TipAL-Mta"/>
    <property type="match status" value="1"/>
</dbReference>
<dbReference type="InterPro" id="IPR000551">
    <property type="entry name" value="MerR-type_HTH_dom"/>
</dbReference>
<organism evidence="6 7">
    <name type="scientific">Enterococcus faecalis TX4248</name>
    <dbReference type="NCBI Taxonomy" id="749495"/>
    <lineage>
        <taxon>Bacteria</taxon>
        <taxon>Bacillati</taxon>
        <taxon>Bacillota</taxon>
        <taxon>Bacilli</taxon>
        <taxon>Lactobacillales</taxon>
        <taxon>Enterococcaceae</taxon>
        <taxon>Enterococcus</taxon>
    </lineage>
</organism>
<name>A0A125W691_ENTFL</name>
<dbReference type="PANTHER" id="PTHR30204:SF90">
    <property type="entry name" value="HTH-TYPE TRANSCRIPTIONAL ACTIVATOR MTA"/>
    <property type="match status" value="1"/>
</dbReference>
<dbReference type="InterPro" id="IPR012925">
    <property type="entry name" value="TipAS_dom"/>
</dbReference>
<dbReference type="SMART" id="SM00422">
    <property type="entry name" value="HTH_MERR"/>
    <property type="match status" value="1"/>
</dbReference>
<dbReference type="PANTHER" id="PTHR30204">
    <property type="entry name" value="REDOX-CYCLING DRUG-SENSING TRANSCRIPTIONAL ACTIVATOR SOXR"/>
    <property type="match status" value="1"/>
</dbReference>
<dbReference type="Proteomes" id="UP000004846">
    <property type="component" value="Unassembled WGS sequence"/>
</dbReference>
<dbReference type="Gene3D" id="1.10.490.50">
    <property type="entry name" value="Antibiotic binding domain of TipA-like multidrug resistance regulators"/>
    <property type="match status" value="1"/>
</dbReference>
<dbReference type="HOGENOM" id="CLU_060077_0_3_9"/>
<proteinExistence type="predicted"/>
<protein>
    <submittedName>
        <fullName evidence="6">TipAS antibiotic-recognition domain protein</fullName>
    </submittedName>
</protein>
<dbReference type="InterPro" id="IPR036244">
    <property type="entry name" value="TipA-like_antibiotic-bd"/>
</dbReference>
<keyword evidence="3" id="KW-0010">Activator</keyword>
<dbReference type="Gene3D" id="1.10.1660.10">
    <property type="match status" value="1"/>
</dbReference>
<dbReference type="GO" id="GO:0003677">
    <property type="term" value="F:DNA binding"/>
    <property type="evidence" value="ECO:0007669"/>
    <property type="project" value="UniProtKB-KW"/>
</dbReference>
<keyword evidence="4" id="KW-0804">Transcription</keyword>
<gene>
    <name evidence="6" type="ORF">HMPREF9498_01643</name>
</gene>
<evidence type="ECO:0000256" key="2">
    <source>
        <dbReference type="ARBA" id="ARBA00023125"/>
    </source>
</evidence>
<keyword evidence="2" id="KW-0238">DNA-binding</keyword>
<feature type="domain" description="HTH merR-type" evidence="5">
    <location>
        <begin position="3"/>
        <end position="72"/>
    </location>
</feature>
<dbReference type="GO" id="GO:0003700">
    <property type="term" value="F:DNA-binding transcription factor activity"/>
    <property type="evidence" value="ECO:0007669"/>
    <property type="project" value="InterPro"/>
</dbReference>
<evidence type="ECO:0000313" key="7">
    <source>
        <dbReference type="Proteomes" id="UP000004846"/>
    </source>
</evidence>
<dbReference type="PROSITE" id="PS50937">
    <property type="entry name" value="HTH_MERR_2"/>
    <property type="match status" value="1"/>
</dbReference>
<dbReference type="AlphaFoldDB" id="A0A125W691"/>
<evidence type="ECO:0000256" key="3">
    <source>
        <dbReference type="ARBA" id="ARBA00023159"/>
    </source>
</evidence>